<dbReference type="OrthoDB" id="7786253at2759"/>
<reference evidence="12" key="1">
    <citation type="submission" date="2020-12" db="EMBL/GenBank/DDBJ databases">
        <title>Metabolic potential, ecology and presence of endohyphal bacteria is reflected in genomic diversity of Mucoromycotina.</title>
        <authorList>
            <person name="Muszewska A."/>
            <person name="Okrasinska A."/>
            <person name="Steczkiewicz K."/>
            <person name="Drgas O."/>
            <person name="Orlowska M."/>
            <person name="Perlinska-Lenart U."/>
            <person name="Aleksandrzak-Piekarczyk T."/>
            <person name="Szatraj K."/>
            <person name="Zielenkiewicz U."/>
            <person name="Pilsyk S."/>
            <person name="Malc E."/>
            <person name="Mieczkowski P."/>
            <person name="Kruszewska J.S."/>
            <person name="Biernat P."/>
            <person name="Pawlowska J."/>
        </authorList>
    </citation>
    <scope>NUCLEOTIDE SEQUENCE</scope>
    <source>
        <strain evidence="12">WA0000051536</strain>
    </source>
</reference>
<dbReference type="GO" id="GO:0004458">
    <property type="term" value="F:D-lactate dehydrogenase (cytochrome) activity"/>
    <property type="evidence" value="ECO:0007669"/>
    <property type="project" value="UniProtKB-EC"/>
</dbReference>
<dbReference type="EMBL" id="JAEPRA010000011">
    <property type="protein sequence ID" value="KAG2178387.1"/>
    <property type="molecule type" value="Genomic_DNA"/>
</dbReference>
<dbReference type="SUPFAM" id="SSF56176">
    <property type="entry name" value="FAD-binding/transporter-associated domain-like"/>
    <property type="match status" value="1"/>
</dbReference>
<keyword evidence="7" id="KW-0560">Oxidoreductase</keyword>
<comment type="caution">
    <text evidence="12">The sequence shown here is derived from an EMBL/GenBank/DDBJ whole genome shotgun (WGS) entry which is preliminary data.</text>
</comment>
<name>A0A8H7UE90_9FUNG</name>
<evidence type="ECO:0000256" key="10">
    <source>
        <dbReference type="ARBA" id="ARBA00051436"/>
    </source>
</evidence>
<keyword evidence="8" id="KW-0496">Mitochondrion</keyword>
<comment type="subcellular location">
    <subcellularLocation>
        <location evidence="2">Mitochondrion</location>
    </subcellularLocation>
</comment>
<dbReference type="PROSITE" id="PS51387">
    <property type="entry name" value="FAD_PCMH"/>
    <property type="match status" value="1"/>
</dbReference>
<keyword evidence="4" id="KW-0285">Flavoprotein</keyword>
<dbReference type="GO" id="GO:1903457">
    <property type="term" value="P:lactate catabolic process"/>
    <property type="evidence" value="ECO:0007669"/>
    <property type="project" value="TreeGrafter"/>
</dbReference>
<organism evidence="12 13">
    <name type="scientific">Umbelopsis vinacea</name>
    <dbReference type="NCBI Taxonomy" id="44442"/>
    <lineage>
        <taxon>Eukaryota</taxon>
        <taxon>Fungi</taxon>
        <taxon>Fungi incertae sedis</taxon>
        <taxon>Mucoromycota</taxon>
        <taxon>Mucoromycotina</taxon>
        <taxon>Umbelopsidomycetes</taxon>
        <taxon>Umbelopsidales</taxon>
        <taxon>Umbelopsidaceae</taxon>
        <taxon>Umbelopsis</taxon>
    </lineage>
</organism>
<dbReference type="PANTHER" id="PTHR11748:SF111">
    <property type="entry name" value="D-LACTATE DEHYDROGENASE, MITOCHONDRIAL-RELATED"/>
    <property type="match status" value="1"/>
</dbReference>
<comment type="cofactor">
    <cofactor evidence="1">
        <name>FAD</name>
        <dbReference type="ChEBI" id="CHEBI:57692"/>
    </cofactor>
</comment>
<dbReference type="Pfam" id="PF01565">
    <property type="entry name" value="FAD_binding_4"/>
    <property type="match status" value="1"/>
</dbReference>
<dbReference type="Gene3D" id="1.10.45.10">
    <property type="entry name" value="Vanillyl-alcohol Oxidase, Chain A, domain 4"/>
    <property type="match status" value="1"/>
</dbReference>
<dbReference type="PANTHER" id="PTHR11748">
    <property type="entry name" value="D-LACTATE DEHYDROGENASE"/>
    <property type="match status" value="1"/>
</dbReference>
<dbReference type="GO" id="GO:0071949">
    <property type="term" value="F:FAD binding"/>
    <property type="evidence" value="ECO:0007669"/>
    <property type="project" value="InterPro"/>
</dbReference>
<comment type="catalytic activity">
    <reaction evidence="10">
        <text>(R)-lactate + 2 Fe(III)-[cytochrome c] = 2 Fe(II)-[cytochrome c] + pyruvate + 2 H(+)</text>
        <dbReference type="Rhea" id="RHEA:13521"/>
        <dbReference type="Rhea" id="RHEA-COMP:10350"/>
        <dbReference type="Rhea" id="RHEA-COMP:14399"/>
        <dbReference type="ChEBI" id="CHEBI:15361"/>
        <dbReference type="ChEBI" id="CHEBI:15378"/>
        <dbReference type="ChEBI" id="CHEBI:16004"/>
        <dbReference type="ChEBI" id="CHEBI:29033"/>
        <dbReference type="ChEBI" id="CHEBI:29034"/>
        <dbReference type="EC" id="1.1.2.4"/>
    </reaction>
</comment>
<evidence type="ECO:0000256" key="8">
    <source>
        <dbReference type="ARBA" id="ARBA00023128"/>
    </source>
</evidence>
<sequence length="543" mass="58804">MISSVLRKGLLRQVRTATCQVARRTASTTAATAPTKVWPWALGAAATGGAAGFYYAGQPAAVKVTTTPGKIQAREKVSAKTIKEAYERLQKVLPEDGVTVDEEALEFHGFTSNSYHNEGAPNIVTFPRNTQQVVEIVKIANELNVPIIPVAGLTSLEGHFSAPYGGICVSFGENMDNIVAFHDQDMDIVVQPGVGWEDLNAFLKPHGMFFPLDPGPGACIGGMVGTGCSGTNAVRHGTMREWVLNVTAVMPDGSVIKTRQRPRKSSAGYDLTKLFIGSEGTLGIVTEITLKLATIPKETSVAVCDFPSIRDAAAVVPEIMMSGIQVGAVELLDDLMMKAINMANPRLGYEEKTTLFFKFSGPDKAQVERDIRLVSEIVNRHKGGKFKYAKTEAQKDELWEGRKAALWSSALLKPGCSIWTTDVVVPVSRLPDLIEHTKEDVAKSFLPCPMVGHVGDGNFHVFILFDRDSPEETAEAKRLNSRLIDRAILMEGSCTGEHAVGIGKKAYLPKELGESTVDLMRTIKNAIDPNGIMNPGKLIPDKE</sequence>
<evidence type="ECO:0000256" key="2">
    <source>
        <dbReference type="ARBA" id="ARBA00004173"/>
    </source>
</evidence>
<dbReference type="Proteomes" id="UP000612746">
    <property type="component" value="Unassembled WGS sequence"/>
</dbReference>
<proteinExistence type="inferred from homology"/>
<evidence type="ECO:0000256" key="7">
    <source>
        <dbReference type="ARBA" id="ARBA00023002"/>
    </source>
</evidence>
<evidence type="ECO:0000256" key="6">
    <source>
        <dbReference type="ARBA" id="ARBA00022946"/>
    </source>
</evidence>
<feature type="domain" description="FAD-binding PCMH-type" evidence="11">
    <location>
        <begin position="116"/>
        <end position="295"/>
    </location>
</feature>
<dbReference type="InterPro" id="IPR016166">
    <property type="entry name" value="FAD-bd_PCMH"/>
</dbReference>
<dbReference type="EC" id="1.1.2.4" evidence="9"/>
<keyword evidence="5" id="KW-0274">FAD</keyword>
<gene>
    <name evidence="12" type="ORF">INT44_001539</name>
</gene>
<protein>
    <recommendedName>
        <fullName evidence="9">D-lactate dehydrogenase (cytochrome)</fullName>
        <ecNumber evidence="9">1.1.2.4</ecNumber>
    </recommendedName>
</protein>
<accession>A0A8H7UE90</accession>
<evidence type="ECO:0000256" key="4">
    <source>
        <dbReference type="ARBA" id="ARBA00022630"/>
    </source>
</evidence>
<evidence type="ECO:0000313" key="13">
    <source>
        <dbReference type="Proteomes" id="UP000612746"/>
    </source>
</evidence>
<dbReference type="InterPro" id="IPR016171">
    <property type="entry name" value="Vanillyl_alc_oxidase_C-sub2"/>
</dbReference>
<keyword evidence="6" id="KW-0809">Transit peptide</keyword>
<dbReference type="InterPro" id="IPR016169">
    <property type="entry name" value="FAD-bd_PCMH_sub2"/>
</dbReference>
<dbReference type="GO" id="GO:0005739">
    <property type="term" value="C:mitochondrion"/>
    <property type="evidence" value="ECO:0007669"/>
    <property type="project" value="UniProtKB-SubCell"/>
</dbReference>
<evidence type="ECO:0000256" key="3">
    <source>
        <dbReference type="ARBA" id="ARBA00008000"/>
    </source>
</evidence>
<dbReference type="SUPFAM" id="SSF55103">
    <property type="entry name" value="FAD-linked oxidases, C-terminal domain"/>
    <property type="match status" value="1"/>
</dbReference>
<dbReference type="InterPro" id="IPR036318">
    <property type="entry name" value="FAD-bd_PCMH-like_sf"/>
</dbReference>
<evidence type="ECO:0000256" key="9">
    <source>
        <dbReference type="ARBA" id="ARBA00038897"/>
    </source>
</evidence>
<dbReference type="InterPro" id="IPR004113">
    <property type="entry name" value="FAD-bd_oxidored_4_C"/>
</dbReference>
<dbReference type="InterPro" id="IPR006094">
    <property type="entry name" value="Oxid_FAD_bind_N"/>
</dbReference>
<dbReference type="Gene3D" id="3.30.70.2740">
    <property type="match status" value="1"/>
</dbReference>
<dbReference type="Pfam" id="PF02913">
    <property type="entry name" value="FAD-oxidase_C"/>
    <property type="match status" value="1"/>
</dbReference>
<dbReference type="InterPro" id="IPR016164">
    <property type="entry name" value="FAD-linked_Oxase-like_C"/>
</dbReference>
<keyword evidence="13" id="KW-1185">Reference proteome</keyword>
<dbReference type="AlphaFoldDB" id="A0A8H7UE90"/>
<dbReference type="GO" id="GO:0008720">
    <property type="term" value="F:D-lactate dehydrogenase (NAD+) activity"/>
    <property type="evidence" value="ECO:0007669"/>
    <property type="project" value="TreeGrafter"/>
</dbReference>
<evidence type="ECO:0000259" key="11">
    <source>
        <dbReference type="PROSITE" id="PS51387"/>
    </source>
</evidence>
<comment type="similarity">
    <text evidence="3">Belongs to the FAD-binding oxidoreductase/transferase type 4 family.</text>
</comment>
<dbReference type="FunFam" id="3.30.70.2740:FF:000001">
    <property type="entry name" value="D-lactate dehydrogenase mitochondrial"/>
    <property type="match status" value="1"/>
</dbReference>
<dbReference type="FunFam" id="1.10.45.10:FF:000001">
    <property type="entry name" value="D-lactate dehydrogenase mitochondrial"/>
    <property type="match status" value="1"/>
</dbReference>
<dbReference type="FunFam" id="3.30.465.10:FF:000014">
    <property type="entry name" value="D-lactate dehydrogenase (Cytochrome), putative"/>
    <property type="match status" value="1"/>
</dbReference>
<evidence type="ECO:0000256" key="1">
    <source>
        <dbReference type="ARBA" id="ARBA00001974"/>
    </source>
</evidence>
<evidence type="ECO:0000256" key="5">
    <source>
        <dbReference type="ARBA" id="ARBA00022827"/>
    </source>
</evidence>
<dbReference type="Gene3D" id="3.30.465.10">
    <property type="match status" value="1"/>
</dbReference>
<evidence type="ECO:0000313" key="12">
    <source>
        <dbReference type="EMBL" id="KAG2178387.1"/>
    </source>
</evidence>